<comment type="catalytic activity">
    <reaction evidence="1">
        <text>Endonucleolytic cleavage to 5'-phosphomonoester.</text>
        <dbReference type="EC" id="3.1.26.4"/>
    </reaction>
</comment>
<evidence type="ECO:0000256" key="5">
    <source>
        <dbReference type="ARBA" id="ARBA00022723"/>
    </source>
</evidence>
<evidence type="ECO:0000256" key="2">
    <source>
        <dbReference type="ARBA" id="ARBA00005300"/>
    </source>
</evidence>
<evidence type="ECO:0000256" key="4">
    <source>
        <dbReference type="ARBA" id="ARBA00022722"/>
    </source>
</evidence>
<dbReference type="EMBL" id="JAQQWI010000017">
    <property type="protein sequence ID" value="KAK8005879.1"/>
    <property type="molecule type" value="Genomic_DNA"/>
</dbReference>
<evidence type="ECO:0000256" key="1">
    <source>
        <dbReference type="ARBA" id="ARBA00000077"/>
    </source>
</evidence>
<dbReference type="Gene3D" id="3.30.420.10">
    <property type="entry name" value="Ribonuclease H-like superfamily/Ribonuclease H"/>
    <property type="match status" value="1"/>
</dbReference>
<dbReference type="PANTHER" id="PTHR10642:SF26">
    <property type="entry name" value="RIBONUCLEASE H1"/>
    <property type="match status" value="1"/>
</dbReference>
<comment type="caution">
    <text evidence="9">The sequence shown here is derived from an EMBL/GenBank/DDBJ whole genome shotgun (WGS) entry which is preliminary data.</text>
</comment>
<dbReference type="PANTHER" id="PTHR10642">
    <property type="entry name" value="RIBONUCLEASE H1"/>
    <property type="match status" value="1"/>
</dbReference>
<comment type="similarity">
    <text evidence="2">Belongs to the RNase H family.</text>
</comment>
<dbReference type="EC" id="3.1.26.4" evidence="3"/>
<keyword evidence="7" id="KW-0378">Hydrolase</keyword>
<keyword evidence="4" id="KW-0540">Nuclease</keyword>
<dbReference type="Proteomes" id="UP001396898">
    <property type="component" value="Unassembled WGS sequence"/>
</dbReference>
<accession>A0ABR1R900</accession>
<dbReference type="SUPFAM" id="SSF53098">
    <property type="entry name" value="Ribonuclease H-like"/>
    <property type="match status" value="1"/>
</dbReference>
<evidence type="ECO:0000256" key="3">
    <source>
        <dbReference type="ARBA" id="ARBA00012180"/>
    </source>
</evidence>
<dbReference type="PROSITE" id="PS50879">
    <property type="entry name" value="RNASE_H_1"/>
    <property type="match status" value="1"/>
</dbReference>
<dbReference type="CDD" id="cd13934">
    <property type="entry name" value="RNase_H_Dikarya_like"/>
    <property type="match status" value="1"/>
</dbReference>
<gene>
    <name evidence="9" type="ORF">PG991_012176</name>
</gene>
<evidence type="ECO:0000256" key="7">
    <source>
        <dbReference type="ARBA" id="ARBA00022801"/>
    </source>
</evidence>
<feature type="domain" description="RNase H type-1" evidence="8">
    <location>
        <begin position="27"/>
        <end position="184"/>
    </location>
</feature>
<evidence type="ECO:0000313" key="10">
    <source>
        <dbReference type="Proteomes" id="UP001396898"/>
    </source>
</evidence>
<dbReference type="InterPro" id="IPR012337">
    <property type="entry name" value="RNaseH-like_sf"/>
</dbReference>
<dbReference type="Pfam" id="PF00075">
    <property type="entry name" value="RNase_H"/>
    <property type="match status" value="1"/>
</dbReference>
<sequence length="240" mass="27359">MATPFDPEKQLGRVLSYYEAKSMANDPYYSVVVAVDGACRNNGQPSARAALGVFFRRCRQWNKSEILPRADATSQRAELCAALRALQTVRDVVAHEPDYSVLKRVILKTDSNYLVSNMTQWTLRWYDNGFTTARGLPVANRDLFEQLAACILHLETTKGIEVLFWHVRREQNRDADRLANVALDAGPDASSIWDFRNELQLRRHDAEECSLILNDLRVALERVTCLDVMDVQIKAEIDRD</sequence>
<name>A0ABR1R900_9PEZI</name>
<reference evidence="9 10" key="1">
    <citation type="submission" date="2023-01" db="EMBL/GenBank/DDBJ databases">
        <title>Analysis of 21 Apiospora genomes using comparative genomics revels a genus with tremendous synthesis potential of carbohydrate active enzymes and secondary metabolites.</title>
        <authorList>
            <person name="Sorensen T."/>
        </authorList>
    </citation>
    <scope>NUCLEOTIDE SEQUENCE [LARGE SCALE GENOMIC DNA]</scope>
    <source>
        <strain evidence="9 10">CBS 20057</strain>
    </source>
</reference>
<evidence type="ECO:0000313" key="9">
    <source>
        <dbReference type="EMBL" id="KAK8005879.1"/>
    </source>
</evidence>
<organism evidence="9 10">
    <name type="scientific">Apiospora marii</name>
    <dbReference type="NCBI Taxonomy" id="335849"/>
    <lineage>
        <taxon>Eukaryota</taxon>
        <taxon>Fungi</taxon>
        <taxon>Dikarya</taxon>
        <taxon>Ascomycota</taxon>
        <taxon>Pezizomycotina</taxon>
        <taxon>Sordariomycetes</taxon>
        <taxon>Xylariomycetidae</taxon>
        <taxon>Amphisphaeriales</taxon>
        <taxon>Apiosporaceae</taxon>
        <taxon>Apiospora</taxon>
    </lineage>
</organism>
<dbReference type="InterPro" id="IPR050092">
    <property type="entry name" value="RNase_H"/>
</dbReference>
<keyword evidence="5" id="KW-0479">Metal-binding</keyword>
<dbReference type="InterPro" id="IPR002156">
    <property type="entry name" value="RNaseH_domain"/>
</dbReference>
<protein>
    <recommendedName>
        <fullName evidence="3">ribonuclease H</fullName>
        <ecNumber evidence="3">3.1.26.4</ecNumber>
    </recommendedName>
</protein>
<evidence type="ECO:0000256" key="6">
    <source>
        <dbReference type="ARBA" id="ARBA00022759"/>
    </source>
</evidence>
<dbReference type="InterPro" id="IPR036397">
    <property type="entry name" value="RNaseH_sf"/>
</dbReference>
<proteinExistence type="inferred from homology"/>
<evidence type="ECO:0000259" key="8">
    <source>
        <dbReference type="PROSITE" id="PS50879"/>
    </source>
</evidence>
<keyword evidence="6" id="KW-0255">Endonuclease</keyword>
<keyword evidence="10" id="KW-1185">Reference proteome</keyword>